<dbReference type="EMBL" id="JACXSI010000021">
    <property type="protein sequence ID" value="MBD3108651.1"/>
    <property type="molecule type" value="Genomic_DNA"/>
</dbReference>
<protein>
    <submittedName>
        <fullName evidence="1">NYN domain-containing protein</fullName>
    </submittedName>
</protein>
<dbReference type="PANTHER" id="PTHR34547">
    <property type="entry name" value="YACP-LIKE NYN DOMAIN PROTEIN"/>
    <property type="match status" value="1"/>
</dbReference>
<accession>A0A927HBM2</accession>
<evidence type="ECO:0000313" key="1">
    <source>
        <dbReference type="EMBL" id="MBD3108651.1"/>
    </source>
</evidence>
<dbReference type="AlphaFoldDB" id="A0A927HBM2"/>
<proteinExistence type="predicted"/>
<reference evidence="1" key="1">
    <citation type="submission" date="2020-09" db="EMBL/GenBank/DDBJ databases">
        <title>Bacillus faecalis sp. nov., a moderately halophilic bacterium isolated from cow faeces.</title>
        <authorList>
            <person name="Jiang L."/>
            <person name="Lee J."/>
        </authorList>
    </citation>
    <scope>NUCLEOTIDE SEQUENCE</scope>
    <source>
        <strain evidence="1">AGMB 02131</strain>
    </source>
</reference>
<evidence type="ECO:0000313" key="2">
    <source>
        <dbReference type="Proteomes" id="UP000602076"/>
    </source>
</evidence>
<gene>
    <name evidence="1" type="ORF">IEO70_09750</name>
</gene>
<sequence length="170" mass="19657">MKNILIVDGYNIIGDWPELKALKEKDLSAARDRLIEILAEYKGYTGYEVVVVFDAYIVKGLERKYKNYKIDVIFTKENETADERIEKLAVEMSNIKTQIHVATSDFTEQWAIFGQGALRKSARELLNECRHISGEVEKHVKVQSESKPSAKIQLSDEVAEKFEKWRRGQF</sequence>
<name>A0A927HBM2_9BACI</name>
<dbReference type="InterPro" id="IPR010298">
    <property type="entry name" value="YacP-like"/>
</dbReference>
<dbReference type="Pfam" id="PF05991">
    <property type="entry name" value="NYN_YacP"/>
    <property type="match status" value="1"/>
</dbReference>
<keyword evidence="2" id="KW-1185">Reference proteome</keyword>
<comment type="caution">
    <text evidence="1">The sequence shown here is derived from an EMBL/GenBank/DDBJ whole genome shotgun (WGS) entry which is preliminary data.</text>
</comment>
<organism evidence="1 2">
    <name type="scientific">Peribacillus faecalis</name>
    <dbReference type="NCBI Taxonomy" id="2772559"/>
    <lineage>
        <taxon>Bacteria</taxon>
        <taxon>Bacillati</taxon>
        <taxon>Bacillota</taxon>
        <taxon>Bacilli</taxon>
        <taxon>Bacillales</taxon>
        <taxon>Bacillaceae</taxon>
        <taxon>Peribacillus</taxon>
    </lineage>
</organism>
<dbReference type="CDD" id="cd10912">
    <property type="entry name" value="PIN_YacP-like"/>
    <property type="match status" value="1"/>
</dbReference>
<dbReference type="Proteomes" id="UP000602076">
    <property type="component" value="Unassembled WGS sequence"/>
</dbReference>
<dbReference type="RefSeq" id="WP_190998186.1">
    <property type="nucleotide sequence ID" value="NZ_JACXSI010000021.1"/>
</dbReference>
<dbReference type="PANTHER" id="PTHR34547:SF1">
    <property type="entry name" value="YACP-LIKE NYN DOMAIN PROTEIN"/>
    <property type="match status" value="1"/>
</dbReference>